<dbReference type="Pfam" id="PF01918">
    <property type="entry name" value="Alba"/>
    <property type="match status" value="1"/>
</dbReference>
<feature type="region of interest" description="Disordered" evidence="1">
    <location>
        <begin position="1"/>
        <end position="74"/>
    </location>
</feature>
<organism evidence="3 4">
    <name type="scientific">Triangularia setosa</name>
    <dbReference type="NCBI Taxonomy" id="2587417"/>
    <lineage>
        <taxon>Eukaryota</taxon>
        <taxon>Fungi</taxon>
        <taxon>Dikarya</taxon>
        <taxon>Ascomycota</taxon>
        <taxon>Pezizomycotina</taxon>
        <taxon>Sordariomycetes</taxon>
        <taxon>Sordariomycetidae</taxon>
        <taxon>Sordariales</taxon>
        <taxon>Podosporaceae</taxon>
        <taxon>Triangularia</taxon>
    </lineage>
</organism>
<accession>A0AAN6W6P8</accession>
<sequence>MAALQVIPPTQNPQDTMRPQSSTLPGKRKFPSDDINPTSSKKKRTGAGRLEGRFHSQSQTQQTSSSTPKPQNASSFARIYNPVLERIISKYEVKAMSVIPSTSISKHVDKAFQHLGRFSAWDHTVLPGVVLLCAKSATSNKLITIAELVRRRIGESEQKWYQYNILSETVVYEDPVSVRTQQQPLEDFASIVEDTYMDVDGEGDGQQGNAERGGGSGGAEKGYFEAMRPLIHEQAVDPAKPRYKAHMTVLLSRVPLEELRVLANMGTQTNEQYIDDMRRRKDGMAR</sequence>
<protein>
    <recommendedName>
        <fullName evidence="2">DNA/RNA-binding protein Alba-like domain-containing protein</fullName>
    </recommendedName>
</protein>
<dbReference type="EMBL" id="MU866210">
    <property type="protein sequence ID" value="KAK4176060.1"/>
    <property type="molecule type" value="Genomic_DNA"/>
</dbReference>
<dbReference type="AlphaFoldDB" id="A0AAN6W6P8"/>
<feature type="domain" description="DNA/RNA-binding protein Alba-like" evidence="2">
    <location>
        <begin position="96"/>
        <end position="169"/>
    </location>
</feature>
<proteinExistence type="predicted"/>
<evidence type="ECO:0000313" key="3">
    <source>
        <dbReference type="EMBL" id="KAK4176060.1"/>
    </source>
</evidence>
<feature type="compositionally biased region" description="Low complexity" evidence="1">
    <location>
        <begin position="56"/>
        <end position="67"/>
    </location>
</feature>
<dbReference type="InterPro" id="IPR002775">
    <property type="entry name" value="DNA/RNA-bd_Alba-like"/>
</dbReference>
<evidence type="ECO:0000259" key="2">
    <source>
        <dbReference type="Pfam" id="PF01918"/>
    </source>
</evidence>
<reference evidence="3" key="1">
    <citation type="journal article" date="2023" name="Mol. Phylogenet. Evol.">
        <title>Genome-scale phylogeny and comparative genomics of the fungal order Sordariales.</title>
        <authorList>
            <person name="Hensen N."/>
            <person name="Bonometti L."/>
            <person name="Westerberg I."/>
            <person name="Brannstrom I.O."/>
            <person name="Guillou S."/>
            <person name="Cros-Aarteil S."/>
            <person name="Calhoun S."/>
            <person name="Haridas S."/>
            <person name="Kuo A."/>
            <person name="Mondo S."/>
            <person name="Pangilinan J."/>
            <person name="Riley R."/>
            <person name="LaButti K."/>
            <person name="Andreopoulos B."/>
            <person name="Lipzen A."/>
            <person name="Chen C."/>
            <person name="Yan M."/>
            <person name="Daum C."/>
            <person name="Ng V."/>
            <person name="Clum A."/>
            <person name="Steindorff A."/>
            <person name="Ohm R.A."/>
            <person name="Martin F."/>
            <person name="Silar P."/>
            <person name="Natvig D.O."/>
            <person name="Lalanne C."/>
            <person name="Gautier V."/>
            <person name="Ament-Velasquez S.L."/>
            <person name="Kruys A."/>
            <person name="Hutchinson M.I."/>
            <person name="Powell A.J."/>
            <person name="Barry K."/>
            <person name="Miller A.N."/>
            <person name="Grigoriev I.V."/>
            <person name="Debuchy R."/>
            <person name="Gladieux P."/>
            <person name="Hiltunen Thoren M."/>
            <person name="Johannesson H."/>
        </authorList>
    </citation>
    <scope>NUCLEOTIDE SEQUENCE</scope>
    <source>
        <strain evidence="3">CBS 892.96</strain>
    </source>
</reference>
<feature type="region of interest" description="Disordered" evidence="1">
    <location>
        <begin position="200"/>
        <end position="219"/>
    </location>
</feature>
<evidence type="ECO:0000256" key="1">
    <source>
        <dbReference type="SAM" id="MobiDB-lite"/>
    </source>
</evidence>
<dbReference type="Proteomes" id="UP001302321">
    <property type="component" value="Unassembled WGS sequence"/>
</dbReference>
<dbReference type="GO" id="GO:0003676">
    <property type="term" value="F:nucleic acid binding"/>
    <property type="evidence" value="ECO:0007669"/>
    <property type="project" value="InterPro"/>
</dbReference>
<reference evidence="3" key="2">
    <citation type="submission" date="2023-05" db="EMBL/GenBank/DDBJ databases">
        <authorList>
            <consortium name="Lawrence Berkeley National Laboratory"/>
            <person name="Steindorff A."/>
            <person name="Hensen N."/>
            <person name="Bonometti L."/>
            <person name="Westerberg I."/>
            <person name="Brannstrom I.O."/>
            <person name="Guillou S."/>
            <person name="Cros-Aarteil S."/>
            <person name="Calhoun S."/>
            <person name="Haridas S."/>
            <person name="Kuo A."/>
            <person name="Mondo S."/>
            <person name="Pangilinan J."/>
            <person name="Riley R."/>
            <person name="Labutti K."/>
            <person name="Andreopoulos B."/>
            <person name="Lipzen A."/>
            <person name="Chen C."/>
            <person name="Yanf M."/>
            <person name="Daum C."/>
            <person name="Ng V."/>
            <person name="Clum A."/>
            <person name="Ohm R."/>
            <person name="Martin F."/>
            <person name="Silar P."/>
            <person name="Natvig D."/>
            <person name="Lalanne C."/>
            <person name="Gautier V."/>
            <person name="Ament-Velasquez S.L."/>
            <person name="Kruys A."/>
            <person name="Hutchinson M.I."/>
            <person name="Powell A.J."/>
            <person name="Barry K."/>
            <person name="Miller A.N."/>
            <person name="Grigoriev I.V."/>
            <person name="Debuchy R."/>
            <person name="Gladieux P."/>
            <person name="Thoren M.H."/>
            <person name="Johannesson H."/>
        </authorList>
    </citation>
    <scope>NUCLEOTIDE SEQUENCE</scope>
    <source>
        <strain evidence="3">CBS 892.96</strain>
    </source>
</reference>
<feature type="compositionally biased region" description="Polar residues" evidence="1">
    <location>
        <begin position="8"/>
        <end position="24"/>
    </location>
</feature>
<comment type="caution">
    <text evidence="3">The sequence shown here is derived from an EMBL/GenBank/DDBJ whole genome shotgun (WGS) entry which is preliminary data.</text>
</comment>
<name>A0AAN6W6P8_9PEZI</name>
<keyword evidence="4" id="KW-1185">Reference proteome</keyword>
<evidence type="ECO:0000313" key="4">
    <source>
        <dbReference type="Proteomes" id="UP001302321"/>
    </source>
</evidence>
<gene>
    <name evidence="3" type="ORF">QBC36DRAFT_330093</name>
</gene>